<evidence type="ECO:0000313" key="3">
    <source>
        <dbReference type="EMBL" id="KAK1761934.1"/>
    </source>
</evidence>
<dbReference type="AlphaFoldDB" id="A0AAJ0BP78"/>
<dbReference type="InterPro" id="IPR010730">
    <property type="entry name" value="HET"/>
</dbReference>
<name>A0AAJ0BP78_9PEZI</name>
<dbReference type="Proteomes" id="UP001244011">
    <property type="component" value="Unassembled WGS sequence"/>
</dbReference>
<feature type="region of interest" description="Disordered" evidence="1">
    <location>
        <begin position="259"/>
        <end position="299"/>
    </location>
</feature>
<dbReference type="PANTHER" id="PTHR33112">
    <property type="entry name" value="DOMAIN PROTEIN, PUTATIVE-RELATED"/>
    <property type="match status" value="1"/>
</dbReference>
<keyword evidence="4" id="KW-1185">Reference proteome</keyword>
<dbReference type="EMBL" id="MU839046">
    <property type="protein sequence ID" value="KAK1761934.1"/>
    <property type="molecule type" value="Genomic_DNA"/>
</dbReference>
<proteinExistence type="predicted"/>
<dbReference type="PANTHER" id="PTHR33112:SF8">
    <property type="entry name" value="HETEROKARYON INCOMPATIBILITY DOMAIN-CONTAINING PROTEIN"/>
    <property type="match status" value="1"/>
</dbReference>
<gene>
    <name evidence="3" type="ORF">QBC33DRAFT_582082</name>
</gene>
<comment type="caution">
    <text evidence="3">The sequence shown here is derived from an EMBL/GenBank/DDBJ whole genome shotgun (WGS) entry which is preliminary data.</text>
</comment>
<protein>
    <submittedName>
        <fullName evidence="3">Heterokaryon incompatibility protein-domain-containing protein</fullName>
    </submittedName>
</protein>
<evidence type="ECO:0000313" key="4">
    <source>
        <dbReference type="Proteomes" id="UP001244011"/>
    </source>
</evidence>
<evidence type="ECO:0000259" key="2">
    <source>
        <dbReference type="Pfam" id="PF06985"/>
    </source>
</evidence>
<evidence type="ECO:0000256" key="1">
    <source>
        <dbReference type="SAM" id="MobiDB-lite"/>
    </source>
</evidence>
<dbReference type="GeneID" id="85314500"/>
<sequence length="868" mass="98666">MLCTICDNIALKSLNRSQGYEHMPSFHALQASAEDGLCSLCCILWREVDFHRTQEAKHREEEGDDEEDDDILFMDYPVRLAVDGMVFENKKRTLKKLRDLSNAGRDQSEKRLLGHTQELYELRTAKAPATLLICSLQPEEFQLGLRLVERGSASVYREPRIDIFNGDPYAGRRVSSQANSAACYKLIAHWIRVCLAEHKHCKRVVCPYSWTDEPETWARSPSYLSSSSKSELPYDPPVVEPLVETVPDATEPIVGLETDFGTSSSEISSDRPLKRARASSPMRASHSEDFDTPLTRFGPDPVVKGSNLKRLEEVAAEQLTNTSSLKKRSPLSKGILCNKEHTLKRGSDGLLDDGYYQLYHRSEDLLELRDNLLWHSNVEMPSEPPPLLPTRYISVDSNPPQLCIAGPDSRGFYIALSHCWGRTRPLVTTTVTLPDRVKGIPLKDMPRTFQDAVIITRELGIEYLWIDSLCILQDSKEDWEKEAAKMGSVYGNAFLTISSGASEDSKQGIFRPRTLPPGPPAIYVDYRQKNTPFQEPQSTDVRAWCFQDMALSPRVLVYGKEMLGWLCDSVTDVEHGHVVEHYEDPSPPLLAPRLIHKPAENPLEHLGLPFTLYHYLRERERSFGRWASTVNAFTKRKLTQESDRLPALSGIVKELQLETGDEYLAGLWRQDIWHDLQWGVDIVFAGKDAEWRRPATYRAPSWSWASIEGPVRMDLHPSELEKAHGDVAPPADDVHLLEAKIQTVGQNPYGEVSGGYLKLSTRLWKVVLRPFQNKSFTNPKVWLRREKWRDRRIMDRQLEVHTPEGKRMGQCVIDMPDEREWDATELWWVKLDVDQAGVLVTKAKEGDAFVRVGTACPTETETVEIVLV</sequence>
<feature type="domain" description="Heterokaryon incompatibility" evidence="2">
    <location>
        <begin position="413"/>
        <end position="525"/>
    </location>
</feature>
<dbReference type="Pfam" id="PF06985">
    <property type="entry name" value="HET"/>
    <property type="match status" value="1"/>
</dbReference>
<organism evidence="3 4">
    <name type="scientific">Phialemonium atrogriseum</name>
    <dbReference type="NCBI Taxonomy" id="1093897"/>
    <lineage>
        <taxon>Eukaryota</taxon>
        <taxon>Fungi</taxon>
        <taxon>Dikarya</taxon>
        <taxon>Ascomycota</taxon>
        <taxon>Pezizomycotina</taxon>
        <taxon>Sordariomycetes</taxon>
        <taxon>Sordariomycetidae</taxon>
        <taxon>Cephalothecales</taxon>
        <taxon>Cephalothecaceae</taxon>
        <taxon>Phialemonium</taxon>
    </lineage>
</organism>
<accession>A0AAJ0BP78</accession>
<reference evidence="3" key="1">
    <citation type="submission" date="2023-06" db="EMBL/GenBank/DDBJ databases">
        <title>Genome-scale phylogeny and comparative genomics of the fungal order Sordariales.</title>
        <authorList>
            <consortium name="Lawrence Berkeley National Laboratory"/>
            <person name="Hensen N."/>
            <person name="Bonometti L."/>
            <person name="Westerberg I."/>
            <person name="Brannstrom I.O."/>
            <person name="Guillou S."/>
            <person name="Cros-Aarteil S."/>
            <person name="Calhoun S."/>
            <person name="Haridas S."/>
            <person name="Kuo A."/>
            <person name="Mondo S."/>
            <person name="Pangilinan J."/>
            <person name="Riley R."/>
            <person name="Labutti K."/>
            <person name="Andreopoulos B."/>
            <person name="Lipzen A."/>
            <person name="Chen C."/>
            <person name="Yanf M."/>
            <person name="Daum C."/>
            <person name="Ng V."/>
            <person name="Clum A."/>
            <person name="Steindorff A."/>
            <person name="Ohm R."/>
            <person name="Martin F."/>
            <person name="Silar P."/>
            <person name="Natvig D."/>
            <person name="Lalanne C."/>
            <person name="Gautier V."/>
            <person name="Ament-Velasquez S.L."/>
            <person name="Kruys A."/>
            <person name="Hutchinson M.I."/>
            <person name="Powell A.J."/>
            <person name="Barry K."/>
            <person name="Miller A.N."/>
            <person name="Grigoriev I.V."/>
            <person name="Debuchy R."/>
            <person name="Gladieux P."/>
            <person name="Thoren M.H."/>
            <person name="Johannesson H."/>
        </authorList>
    </citation>
    <scope>NUCLEOTIDE SEQUENCE</scope>
    <source>
        <strain evidence="3">8032-3</strain>
    </source>
</reference>
<dbReference type="RefSeq" id="XP_060278147.1">
    <property type="nucleotide sequence ID" value="XM_060431313.1"/>
</dbReference>